<dbReference type="Proteomes" id="UP000244338">
    <property type="component" value="Unassembled WGS sequence"/>
</dbReference>
<name>A0A2R6Y5D6_9BACL</name>
<evidence type="ECO:0000313" key="1">
    <source>
        <dbReference type="EMBL" id="PTQ57865.1"/>
    </source>
</evidence>
<reference evidence="2" key="1">
    <citation type="journal article" date="2018" name="Sci. Rep.">
        <title>Lignite coal burning seam in the remote Altai Mountains harbors a hydrogen-driven thermophilic microbial community.</title>
        <authorList>
            <person name="Kadnikov V.V."/>
            <person name="Mardanov A.V."/>
            <person name="Ivasenko D.A."/>
            <person name="Antsiferov D.V."/>
            <person name="Beletsky A.V."/>
            <person name="Karnachuk O.V."/>
            <person name="Ravin N.V."/>
        </authorList>
    </citation>
    <scope>NUCLEOTIDE SEQUENCE [LARGE SCALE GENOMIC DNA]</scope>
</reference>
<accession>A0A2R6Y5D6</accession>
<evidence type="ECO:0000313" key="2">
    <source>
        <dbReference type="Proteomes" id="UP000244338"/>
    </source>
</evidence>
<organism evidence="1 2">
    <name type="scientific">Candidatus Carbonibacillus altaicus</name>
    <dbReference type="NCBI Taxonomy" id="2163959"/>
    <lineage>
        <taxon>Bacteria</taxon>
        <taxon>Bacillati</taxon>
        <taxon>Bacillota</taxon>
        <taxon>Bacilli</taxon>
        <taxon>Bacillales</taxon>
        <taxon>Candidatus Carbonibacillus</taxon>
    </lineage>
</organism>
<dbReference type="AlphaFoldDB" id="A0A2R6Y5D6"/>
<protein>
    <submittedName>
        <fullName evidence="1">Uncharacterized protein</fullName>
    </submittedName>
</protein>
<gene>
    <name evidence="1" type="ORF">BSOLF_0376</name>
</gene>
<comment type="caution">
    <text evidence="1">The sequence shown here is derived from an EMBL/GenBank/DDBJ whole genome shotgun (WGS) entry which is preliminary data.</text>
</comment>
<dbReference type="EMBL" id="PEBX01000001">
    <property type="protein sequence ID" value="PTQ57865.1"/>
    <property type="molecule type" value="Genomic_DNA"/>
</dbReference>
<proteinExistence type="predicted"/>
<sequence length="40" mass="4845">MKRRTARTFEYRWMNDLAFLRLTKTAHYMTNTPENASHPS</sequence>